<evidence type="ECO:0000313" key="3">
    <source>
        <dbReference type="Proteomes" id="UP000054408"/>
    </source>
</evidence>
<keyword evidence="3" id="KW-1185">Reference proteome</keyword>
<feature type="compositionally biased region" description="Pro residues" evidence="1">
    <location>
        <begin position="600"/>
        <end position="610"/>
    </location>
</feature>
<name>A0A0L0DDS4_THETB</name>
<gene>
    <name evidence="2" type="ORF">AMSG_06445</name>
</gene>
<proteinExistence type="predicted"/>
<dbReference type="GeneID" id="25565602"/>
<evidence type="ECO:0000313" key="2">
    <source>
        <dbReference type="EMBL" id="KNC50286.1"/>
    </source>
</evidence>
<organism evidence="2 3">
    <name type="scientific">Thecamonas trahens ATCC 50062</name>
    <dbReference type="NCBI Taxonomy" id="461836"/>
    <lineage>
        <taxon>Eukaryota</taxon>
        <taxon>Apusozoa</taxon>
        <taxon>Apusomonadida</taxon>
        <taxon>Apusomonadidae</taxon>
        <taxon>Thecamonas</taxon>
    </lineage>
</organism>
<protein>
    <submittedName>
        <fullName evidence="2">Uncharacterized protein</fullName>
    </submittedName>
</protein>
<evidence type="ECO:0000256" key="1">
    <source>
        <dbReference type="SAM" id="MobiDB-lite"/>
    </source>
</evidence>
<feature type="region of interest" description="Disordered" evidence="1">
    <location>
        <begin position="599"/>
        <end position="629"/>
    </location>
</feature>
<dbReference type="RefSeq" id="XP_013757113.1">
    <property type="nucleotide sequence ID" value="XM_013901659.1"/>
</dbReference>
<reference evidence="2 3" key="1">
    <citation type="submission" date="2010-05" db="EMBL/GenBank/DDBJ databases">
        <title>The Genome Sequence of Thecamonas trahens ATCC 50062.</title>
        <authorList>
            <consortium name="The Broad Institute Genome Sequencing Platform"/>
            <person name="Russ C."/>
            <person name="Cuomo C."/>
            <person name="Shea T."/>
            <person name="Young S.K."/>
            <person name="Zeng Q."/>
            <person name="Koehrsen M."/>
            <person name="Haas B."/>
            <person name="Borodovsky M."/>
            <person name="Guigo R."/>
            <person name="Alvarado L."/>
            <person name="Berlin A."/>
            <person name="Bochicchio J."/>
            <person name="Borenstein D."/>
            <person name="Chapman S."/>
            <person name="Chen Z."/>
            <person name="Freedman E."/>
            <person name="Gellesch M."/>
            <person name="Goldberg J."/>
            <person name="Griggs A."/>
            <person name="Gujja S."/>
            <person name="Heilman E."/>
            <person name="Heiman D."/>
            <person name="Hepburn T."/>
            <person name="Howarth C."/>
            <person name="Jen D."/>
            <person name="Larson L."/>
            <person name="Mehta T."/>
            <person name="Park D."/>
            <person name="Pearson M."/>
            <person name="Roberts A."/>
            <person name="Saif S."/>
            <person name="Shenoy N."/>
            <person name="Sisk P."/>
            <person name="Stolte C."/>
            <person name="Sykes S."/>
            <person name="Thomson T."/>
            <person name="Walk T."/>
            <person name="White J."/>
            <person name="Yandava C."/>
            <person name="Burger G."/>
            <person name="Gray M.W."/>
            <person name="Holland P.W.H."/>
            <person name="King N."/>
            <person name="Lang F.B.F."/>
            <person name="Roger A.J."/>
            <person name="Ruiz-Trillo I."/>
            <person name="Lander E."/>
            <person name="Nusbaum C."/>
        </authorList>
    </citation>
    <scope>NUCLEOTIDE SEQUENCE [LARGE SCALE GENOMIC DNA]</scope>
    <source>
        <strain evidence="2 3">ATCC 50062</strain>
    </source>
</reference>
<dbReference type="AlphaFoldDB" id="A0A0L0DDS4"/>
<dbReference type="Proteomes" id="UP000054408">
    <property type="component" value="Unassembled WGS sequence"/>
</dbReference>
<accession>A0A0L0DDS4</accession>
<dbReference type="EMBL" id="GL349460">
    <property type="protein sequence ID" value="KNC50286.1"/>
    <property type="molecule type" value="Genomic_DNA"/>
</dbReference>
<sequence length="883" mass="91648">MDVLVTTAMLAASGSPVSVINPSPMRLTTGAHLTLPANVRSLAALVRHVLALYTSPQQTKEDQLAHRSRGGGPLAHGLSLAAISPDLAKGRERLAADSAWATADAAADELVAAADGPALLLFAPWSVPVALAAVVASVFQAAAAVLDAPALARSPTAVALLLDGAGPCNRASVIDALLAHVFHTFTPDQVAVFNPSTPLPARATLPRVAIVIAASHRGLPDLDNLVLVHTVVYAASARALAPRIAHLVVAHGVALGGTPGPGIDAPWALVAGPTPRSPVFARICIVVVVATAPARAAFAELTTAGAAVLDMIQDHLPRNAGGASFGPRAGDYLRHLVVSLRQVGEASVPLLPAAGVLVVLAQTLYAWSSAGWSYASEALETATSALVAVHPILSSTFAAWRAILDAGSEADVKIDELTKQLEAETRTSTAIVVLVADDHARVGLETELSHIAASHPHWRLRGMHPDTPAYAPGSSLVINAIAALLDARTPSTSLIVVAQPSHVSALVVRRLLAPAAFDLAVWYDAESEAAGATAAFLRTAIPRHIELHGEALARDSPSLQASLRFASDVESVLEGLVEDGHSLVDLDPRLGAVAVAAEPCAPPAPAPPQPEQDTAEPGPVDTPLRSGPPLPTMGIVASSEAVIALGLGGLDLWRTQFGLTVAAERDALPAGVAFVLDEGYAVAMVDGWQLSGDARERAAEGRRLQAMVSSAEQAYDELAVLVVFGRVGARAAEPFPFVPARVRALMASYGRTARARSVRVEFVWCTGHASMGSAVRSRCEARAAVSARWAGSAEVWASRSWLLAEETTSERVLCTLSPALTPFTAQIALTWSKSLADFALHDELEALVRDFPWIPRKVLAATTERAQASPCPVAGVSEPATGG</sequence>